<organism evidence="3 4">
    <name type="scientific">Acetoanaerobium sticklandii (strain ATCC 12662 / DSM 519 / JCM 1433 / CCUG 9281 / NCIMB 10654 / HF)</name>
    <name type="common">Clostridium sticklandii</name>
    <dbReference type="NCBI Taxonomy" id="499177"/>
    <lineage>
        <taxon>Bacteria</taxon>
        <taxon>Bacillati</taxon>
        <taxon>Bacillota</taxon>
        <taxon>Clostridia</taxon>
        <taxon>Peptostreptococcales</taxon>
        <taxon>Filifactoraceae</taxon>
        <taxon>Acetoanaerobium</taxon>
    </lineage>
</organism>
<dbReference type="BioCyc" id="CSTI499177:GJE9-1643-MONOMER"/>
<dbReference type="InterPro" id="IPR015942">
    <property type="entry name" value="Asp/Glu/hydantoin_racemase"/>
</dbReference>
<evidence type="ECO:0000313" key="4">
    <source>
        <dbReference type="Proteomes" id="UP000007041"/>
    </source>
</evidence>
<reference evidence="4" key="1">
    <citation type="journal article" date="2010" name="BMC Genomics">
        <title>Clostridium sticklandii, a specialist in amino acid degradation:revisiting its metabolism through its genome sequence.</title>
        <authorList>
            <person name="Fonknechten N."/>
            <person name="Chaussonnerie S."/>
            <person name="Tricot S."/>
            <person name="Lajus A."/>
            <person name="Andreesen J.R."/>
            <person name="Perchat N."/>
            <person name="Pelletier E."/>
            <person name="Gouyvenoux M."/>
            <person name="Barbe V."/>
            <person name="Salanoubat M."/>
            <person name="Le Paslier D."/>
            <person name="Weissenbach J."/>
            <person name="Cohen G.N."/>
            <person name="Kreimeyer A."/>
        </authorList>
    </citation>
    <scope>NUCLEOTIDE SEQUENCE [LARGE SCALE GENOMIC DNA]</scope>
    <source>
        <strain evidence="4">ATCC 12662 / DSM 519 / JCM 1433 / CCUG 9281 / NCIMB 10654 / HF</strain>
    </source>
</reference>
<dbReference type="NCBIfam" id="TIGR00035">
    <property type="entry name" value="asp_race"/>
    <property type="match status" value="1"/>
</dbReference>
<protein>
    <submittedName>
        <fullName evidence="3">Aspartate racemase</fullName>
    </submittedName>
</protein>
<evidence type="ECO:0000256" key="1">
    <source>
        <dbReference type="ARBA" id="ARBA00007847"/>
    </source>
</evidence>
<name>E3PS57_ACESD</name>
<proteinExistence type="inferred from homology"/>
<dbReference type="InterPro" id="IPR004380">
    <property type="entry name" value="Asp_race"/>
</dbReference>
<dbReference type="KEGG" id="cst:CLOST_1591"/>
<dbReference type="EMBL" id="FP565809">
    <property type="protein sequence ID" value="CBH21711.1"/>
    <property type="molecule type" value="Genomic_DNA"/>
</dbReference>
<comment type="similarity">
    <text evidence="1">Belongs to the aspartate/glutamate racemases family.</text>
</comment>
<dbReference type="AlphaFoldDB" id="E3PS57"/>
<dbReference type="eggNOG" id="COG1794">
    <property type="taxonomic scope" value="Bacteria"/>
</dbReference>
<evidence type="ECO:0000256" key="2">
    <source>
        <dbReference type="ARBA" id="ARBA00023235"/>
    </source>
</evidence>
<keyword evidence="2" id="KW-0413">Isomerase</keyword>
<dbReference type="Gene3D" id="3.40.50.1860">
    <property type="match status" value="2"/>
</dbReference>
<dbReference type="STRING" id="1511.CLOST_1591"/>
<dbReference type="InterPro" id="IPR001920">
    <property type="entry name" value="Asp/Glu_race"/>
</dbReference>
<dbReference type="PANTHER" id="PTHR21198:SF7">
    <property type="entry name" value="ASPARTATE-GLUTAMATE RACEMASE FAMILY"/>
    <property type="match status" value="1"/>
</dbReference>
<sequence>MELSKDNKKEVTAMNDKIIGILGGMGPEATAHFYFKLIKATPSKTDQDHFRVIMDSNSKIPDRTSAIFGNGENPVPALIETAKTLECAKVDVACIPCITAHYFIDDIQESVKFPILNALRELDIYIKTNYPDIKSIGILATSGTLRTGLFDKYLSDYNLIYPDEDIQTNKVMQAIYSPQYGIKSGVIEGKPIDMLVETGEILIKNGAQMLIAGCTEIGLVLNSYHFDIPLIDPMDVAIEAIVENKY</sequence>
<dbReference type="SUPFAM" id="SSF53681">
    <property type="entry name" value="Aspartate/glutamate racemase"/>
    <property type="match status" value="2"/>
</dbReference>
<dbReference type="Pfam" id="PF01177">
    <property type="entry name" value="Asp_Glu_race"/>
    <property type="match status" value="1"/>
</dbReference>
<dbReference type="Proteomes" id="UP000007041">
    <property type="component" value="Chromosome"/>
</dbReference>
<gene>
    <name evidence="3" type="ordered locus">CLOST_1591</name>
</gene>
<accession>E3PS57</accession>
<evidence type="ECO:0000313" key="3">
    <source>
        <dbReference type="EMBL" id="CBH21711.1"/>
    </source>
</evidence>
<keyword evidence="4" id="KW-1185">Reference proteome</keyword>
<dbReference type="HOGENOM" id="CLU_055360_2_2_9"/>
<dbReference type="PANTHER" id="PTHR21198">
    <property type="entry name" value="GLUTAMATE RACEMASE"/>
    <property type="match status" value="1"/>
</dbReference>
<dbReference type="GO" id="GO:0047661">
    <property type="term" value="F:amino-acid racemase activity"/>
    <property type="evidence" value="ECO:0007669"/>
    <property type="project" value="InterPro"/>
</dbReference>